<dbReference type="PANTHER" id="PTHR43784">
    <property type="entry name" value="GDSL-LIKE LIPASE/ACYLHYDROLASE, PUTATIVE (AFU_ORTHOLOGUE AFUA_2G00820)-RELATED"/>
    <property type="match status" value="1"/>
</dbReference>
<protein>
    <submittedName>
        <fullName evidence="2">Lysophospholipase L1-like esterase</fullName>
    </submittedName>
</protein>
<dbReference type="Pfam" id="PF13472">
    <property type="entry name" value="Lipase_GDSL_2"/>
    <property type="match status" value="1"/>
</dbReference>
<organism evidence="2 3">
    <name type="scientific">Kutzneria viridogrisea</name>
    <dbReference type="NCBI Taxonomy" id="47990"/>
    <lineage>
        <taxon>Bacteria</taxon>
        <taxon>Bacillati</taxon>
        <taxon>Actinomycetota</taxon>
        <taxon>Actinomycetes</taxon>
        <taxon>Pseudonocardiales</taxon>
        <taxon>Pseudonocardiaceae</taxon>
        <taxon>Kutzneria</taxon>
    </lineage>
</organism>
<feature type="domain" description="SGNH hydrolase-type esterase" evidence="1">
    <location>
        <begin position="21"/>
        <end position="193"/>
    </location>
</feature>
<keyword evidence="3" id="KW-1185">Reference proteome</keyword>
<name>A0ABR6BP85_9PSEU</name>
<dbReference type="SUPFAM" id="SSF52266">
    <property type="entry name" value="SGNH hydrolase"/>
    <property type="match status" value="1"/>
</dbReference>
<gene>
    <name evidence="2" type="ORF">BC739_005943</name>
</gene>
<accession>A0ABR6BP85</accession>
<sequence>MTVHAIGDAYPTRREVGTLVVLGDSTSVGLGDPLPGGGWRGFGPLLAEALGAELANLSFTGARICTMRSDQLPQAVLLRPDAVVVVAGMNDTMRADFDPARLRRDLDHVVGELQAAGAVVVLARYHDHARVFRLPGPIRRALRRRITDLNAVVDRVIRDRGAACLDLDALPGAYEVSAWSVDRLHPSELGHRLLARGFAEQLALHGVLVPGEVSTQCSGGRKITMLHHVLWLVFKGIPWLWRRGTDLVPYVAGVLLRSVTGAAERPVVAATTTVVEPEEPIGQLG</sequence>
<comment type="caution">
    <text evidence="2">The sequence shown here is derived from an EMBL/GenBank/DDBJ whole genome shotgun (WGS) entry which is preliminary data.</text>
</comment>
<dbReference type="InterPro" id="IPR053140">
    <property type="entry name" value="GDSL_Rv0518-like"/>
</dbReference>
<dbReference type="InterPro" id="IPR036514">
    <property type="entry name" value="SGNH_hydro_sf"/>
</dbReference>
<dbReference type="EMBL" id="JACJID010000004">
    <property type="protein sequence ID" value="MBA8928726.1"/>
    <property type="molecule type" value="Genomic_DNA"/>
</dbReference>
<proteinExistence type="predicted"/>
<evidence type="ECO:0000313" key="2">
    <source>
        <dbReference type="EMBL" id="MBA8928726.1"/>
    </source>
</evidence>
<evidence type="ECO:0000313" key="3">
    <source>
        <dbReference type="Proteomes" id="UP000517916"/>
    </source>
</evidence>
<evidence type="ECO:0000259" key="1">
    <source>
        <dbReference type="Pfam" id="PF13472"/>
    </source>
</evidence>
<dbReference type="CDD" id="cd01832">
    <property type="entry name" value="SGNH_hydrolase_like_1"/>
    <property type="match status" value="1"/>
</dbReference>
<dbReference type="PANTHER" id="PTHR43784:SF2">
    <property type="entry name" value="GDSL-LIKE LIPASE_ACYLHYDROLASE, PUTATIVE (AFU_ORTHOLOGUE AFUA_2G00820)-RELATED"/>
    <property type="match status" value="1"/>
</dbReference>
<dbReference type="RefSeq" id="WP_063750738.1">
    <property type="nucleotide sequence ID" value="NZ_BAAABQ010000032.1"/>
</dbReference>
<dbReference type="Gene3D" id="3.40.50.1110">
    <property type="entry name" value="SGNH hydrolase"/>
    <property type="match status" value="1"/>
</dbReference>
<reference evidence="2 3" key="1">
    <citation type="submission" date="2020-08" db="EMBL/GenBank/DDBJ databases">
        <title>Genomic Encyclopedia of Archaeal and Bacterial Type Strains, Phase II (KMG-II): from individual species to whole genera.</title>
        <authorList>
            <person name="Goeker M."/>
        </authorList>
    </citation>
    <scope>NUCLEOTIDE SEQUENCE [LARGE SCALE GENOMIC DNA]</scope>
    <source>
        <strain evidence="2 3">DSM 43850</strain>
    </source>
</reference>
<dbReference type="Proteomes" id="UP000517916">
    <property type="component" value="Unassembled WGS sequence"/>
</dbReference>
<dbReference type="InterPro" id="IPR013830">
    <property type="entry name" value="SGNH_hydro"/>
</dbReference>